<accession>A0ABU1MR78</accession>
<organism evidence="2 3">
    <name type="scientific">Novosphingobium capsulatum</name>
    <dbReference type="NCBI Taxonomy" id="13688"/>
    <lineage>
        <taxon>Bacteria</taxon>
        <taxon>Pseudomonadati</taxon>
        <taxon>Pseudomonadota</taxon>
        <taxon>Alphaproteobacteria</taxon>
        <taxon>Sphingomonadales</taxon>
        <taxon>Sphingomonadaceae</taxon>
        <taxon>Novosphingobium</taxon>
    </lineage>
</organism>
<dbReference type="SUPFAM" id="SSF52799">
    <property type="entry name" value="(Phosphotyrosine protein) phosphatases II"/>
    <property type="match status" value="1"/>
</dbReference>
<evidence type="ECO:0000313" key="3">
    <source>
        <dbReference type="Proteomes" id="UP001184150"/>
    </source>
</evidence>
<keyword evidence="3" id="KW-1185">Reference proteome</keyword>
<dbReference type="InterPro" id="IPR029021">
    <property type="entry name" value="Prot-tyrosine_phosphatase-like"/>
</dbReference>
<name>A0ABU1MR78_9SPHN</name>
<dbReference type="Gene3D" id="3.90.190.10">
    <property type="entry name" value="Protein tyrosine phosphatase superfamily"/>
    <property type="match status" value="1"/>
</dbReference>
<dbReference type="Proteomes" id="UP001184150">
    <property type="component" value="Unassembled WGS sequence"/>
</dbReference>
<dbReference type="Pfam" id="PF04273">
    <property type="entry name" value="BLH_phosphatase"/>
    <property type="match status" value="1"/>
</dbReference>
<evidence type="ECO:0000259" key="1">
    <source>
        <dbReference type="Pfam" id="PF04273"/>
    </source>
</evidence>
<sequence>MTADPADIRAWQRLGGDITTSGRLEPRDVARLAGLGVAHVINLALETHPEALPEEGARLAAAGIGYTHIPVPFDAPDDGHFAAFCAALDATPRPVHVHCIMNWRVAAFFYRWHCDVAGMGEGQARALMARQWTPEGSDRPEAQVWAAFIAGGRA</sequence>
<reference evidence="2 3" key="1">
    <citation type="submission" date="2023-07" db="EMBL/GenBank/DDBJ databases">
        <title>Sorghum-associated microbial communities from plants grown in Nebraska, USA.</title>
        <authorList>
            <person name="Schachtman D."/>
        </authorList>
    </citation>
    <scope>NUCLEOTIDE SEQUENCE [LARGE SCALE GENOMIC DNA]</scope>
    <source>
        <strain evidence="2 3">DS1027</strain>
    </source>
</reference>
<gene>
    <name evidence="2" type="ORF">J2792_003736</name>
</gene>
<dbReference type="EMBL" id="JAVDRD010000012">
    <property type="protein sequence ID" value="MDR6512849.1"/>
    <property type="molecule type" value="Genomic_DNA"/>
</dbReference>
<dbReference type="InterPro" id="IPR005939">
    <property type="entry name" value="BLH_phosphatase-like"/>
</dbReference>
<feature type="domain" description="Beta-lactamase hydrolase-like protein phosphatase-like" evidence="1">
    <location>
        <begin position="15"/>
        <end position="104"/>
    </location>
</feature>
<dbReference type="RefSeq" id="WP_309806265.1">
    <property type="nucleotide sequence ID" value="NZ_JAVDRD010000012.1"/>
</dbReference>
<evidence type="ECO:0000313" key="2">
    <source>
        <dbReference type="EMBL" id="MDR6512849.1"/>
    </source>
</evidence>
<proteinExistence type="predicted"/>
<comment type="caution">
    <text evidence="2">The sequence shown here is derived from an EMBL/GenBank/DDBJ whole genome shotgun (WGS) entry which is preliminary data.</text>
</comment>
<protein>
    <submittedName>
        <fullName evidence="2">Protein tyrosine phosphatase (PTP) superfamily phosphohydrolase (DUF442 family)</fullName>
    </submittedName>
</protein>